<reference evidence="2" key="1">
    <citation type="submission" date="2021-01" db="EMBL/GenBank/DDBJ databases">
        <authorList>
            <consortium name="Genoscope - CEA"/>
            <person name="William W."/>
        </authorList>
    </citation>
    <scope>NUCLEOTIDE SEQUENCE</scope>
</reference>
<feature type="compositionally biased region" description="Gly residues" evidence="1">
    <location>
        <begin position="27"/>
        <end position="47"/>
    </location>
</feature>
<dbReference type="AlphaFoldDB" id="A0A817A4C4"/>
<dbReference type="EMBL" id="HG994362">
    <property type="protein sequence ID" value="CAF2248611.1"/>
    <property type="molecule type" value="Genomic_DNA"/>
</dbReference>
<evidence type="ECO:0000313" key="2">
    <source>
        <dbReference type="EMBL" id="CAF2248611.1"/>
    </source>
</evidence>
<gene>
    <name evidence="2" type="ORF">DARMORV10_A08P22760.1</name>
</gene>
<evidence type="ECO:0000256" key="1">
    <source>
        <dbReference type="SAM" id="MobiDB-lite"/>
    </source>
</evidence>
<dbReference type="InterPro" id="IPR012677">
    <property type="entry name" value="Nucleotide-bd_a/b_plait_sf"/>
</dbReference>
<name>A0A817A4C4_BRANA</name>
<organism evidence="2">
    <name type="scientific">Brassica napus</name>
    <name type="common">Rape</name>
    <dbReference type="NCBI Taxonomy" id="3708"/>
    <lineage>
        <taxon>Eukaryota</taxon>
        <taxon>Viridiplantae</taxon>
        <taxon>Streptophyta</taxon>
        <taxon>Embryophyta</taxon>
        <taxon>Tracheophyta</taxon>
        <taxon>Spermatophyta</taxon>
        <taxon>Magnoliopsida</taxon>
        <taxon>eudicotyledons</taxon>
        <taxon>Gunneridae</taxon>
        <taxon>Pentapetalae</taxon>
        <taxon>rosids</taxon>
        <taxon>malvids</taxon>
        <taxon>Brassicales</taxon>
        <taxon>Brassicaceae</taxon>
        <taxon>Brassiceae</taxon>
        <taxon>Brassica</taxon>
    </lineage>
</organism>
<feature type="compositionally biased region" description="Basic and acidic residues" evidence="1">
    <location>
        <begin position="1"/>
        <end position="14"/>
    </location>
</feature>
<protein>
    <submittedName>
        <fullName evidence="2">(rape) hypothetical protein</fullName>
    </submittedName>
</protein>
<dbReference type="InterPro" id="IPR035979">
    <property type="entry name" value="RBD_domain_sf"/>
</dbReference>
<accession>A0A817A4C4</accession>
<dbReference type="SUPFAM" id="SSF54928">
    <property type="entry name" value="RNA-binding domain, RBD"/>
    <property type="match status" value="1"/>
</dbReference>
<proteinExistence type="predicted"/>
<dbReference type="Proteomes" id="UP001295469">
    <property type="component" value="Chromosome A08"/>
</dbReference>
<dbReference type="Gene3D" id="3.30.70.330">
    <property type="match status" value="1"/>
</dbReference>
<feature type="region of interest" description="Disordered" evidence="1">
    <location>
        <begin position="1"/>
        <end position="50"/>
    </location>
</feature>
<sequence length="79" mass="8337">MRDAIDEMNGKELNGRTITVNESQSRGSGGGGGRGGGEYGGRGGGDCGSLDQHGFCKGQNLVDLHLKPSEEDLKQWSDR</sequence>
<dbReference type="GO" id="GO:0003676">
    <property type="term" value="F:nucleic acid binding"/>
    <property type="evidence" value="ECO:0007669"/>
    <property type="project" value="InterPro"/>
</dbReference>